<dbReference type="PANTHER" id="PTHR31288:SF8">
    <property type="entry name" value="O-FUCOSYLTRANSFERASE 10-RELATED"/>
    <property type="match status" value="1"/>
</dbReference>
<keyword evidence="5" id="KW-0119">Carbohydrate metabolism</keyword>
<dbReference type="GO" id="GO:0016757">
    <property type="term" value="F:glycosyltransferase activity"/>
    <property type="evidence" value="ECO:0007669"/>
    <property type="project" value="UniProtKB-KW"/>
</dbReference>
<dbReference type="AlphaFoldDB" id="A0A9Q1GJB8"/>
<dbReference type="OrthoDB" id="1892656at2759"/>
<keyword evidence="3" id="KW-0808">Transferase</keyword>
<dbReference type="PANTHER" id="PTHR31288">
    <property type="entry name" value="O-FUCOSYLTRANSFERASE FAMILY PROTEIN"/>
    <property type="match status" value="1"/>
</dbReference>
<dbReference type="EMBL" id="JAKOGI010003586">
    <property type="protein sequence ID" value="KAJ8420312.1"/>
    <property type="molecule type" value="Genomic_DNA"/>
</dbReference>
<evidence type="ECO:0000313" key="8">
    <source>
        <dbReference type="EMBL" id="KAJ8420312.1"/>
    </source>
</evidence>
<dbReference type="Pfam" id="PF10250">
    <property type="entry name" value="O-FucT"/>
    <property type="match status" value="1"/>
</dbReference>
<evidence type="ECO:0000313" key="9">
    <source>
        <dbReference type="Proteomes" id="UP001153076"/>
    </source>
</evidence>
<evidence type="ECO:0000256" key="3">
    <source>
        <dbReference type="ARBA" id="ARBA00022679"/>
    </source>
</evidence>
<evidence type="ECO:0000256" key="2">
    <source>
        <dbReference type="ARBA" id="ARBA00022676"/>
    </source>
</evidence>
<feature type="transmembrane region" description="Helical" evidence="7">
    <location>
        <begin position="34"/>
        <end position="58"/>
    </location>
</feature>
<evidence type="ECO:0000256" key="5">
    <source>
        <dbReference type="ARBA" id="ARBA00023277"/>
    </source>
</evidence>
<keyword evidence="2" id="KW-0328">Glycosyltransferase</keyword>
<sequence>MEKPNSVNSSNRPKPRRKLIFAGIIIRRRQFLRYWLLLPLVYLLGLVICACSLSLLFFPNLAPGSVYRSHQIFQKLRDEILRDDSTPIEFSNVWRYKKPKEQKPCHITAARRVQMEASGNNGYLIVVANGGLNQQRSSICNAVAVARLLNLTLVIPHLEYHNVWQDPSDFGDIYDKQHFINTLSGVVNVVEQLPVTLMEQYDSNISSIPTVQVPAWSPVSYYLKEVLPIIRNNGCVLRVRVRTLIAAYSLVSTRLVRISPFANRLAMHLPPNIQYFRCLANYEALRFASPISTLAKKLVKRIMQKTPASDGKYVSIHLRFEEDMVAFSCCVYDGGYWEKFEMNSVREKGWRGKFRRRGKTIDPRLNRILGKCPLTPVEVGMMLRGMGFDNNTVIYLASGKLYKEEKHLAPLLEMFPLLYTKESLSTSEELAYLKGHSSRLAALDYIVCLLSEVFLTTQGGNFPHFLMGHRRYLYGGHAKTIKPDKQKLVLLFHNMTISWQEVKEGMKTMLVESNREGMMVPKITKSNRKSSVYKYPFPECACLQEAQNLTLNLANVDNVLDKQLNSVV</sequence>
<evidence type="ECO:0000256" key="6">
    <source>
        <dbReference type="ARBA" id="ARBA00030350"/>
    </source>
</evidence>
<organism evidence="8 9">
    <name type="scientific">Carnegiea gigantea</name>
    <dbReference type="NCBI Taxonomy" id="171969"/>
    <lineage>
        <taxon>Eukaryota</taxon>
        <taxon>Viridiplantae</taxon>
        <taxon>Streptophyta</taxon>
        <taxon>Embryophyta</taxon>
        <taxon>Tracheophyta</taxon>
        <taxon>Spermatophyta</taxon>
        <taxon>Magnoliopsida</taxon>
        <taxon>eudicotyledons</taxon>
        <taxon>Gunneridae</taxon>
        <taxon>Pentapetalae</taxon>
        <taxon>Caryophyllales</taxon>
        <taxon>Cactineae</taxon>
        <taxon>Cactaceae</taxon>
        <taxon>Cactoideae</taxon>
        <taxon>Echinocereeae</taxon>
        <taxon>Carnegiea</taxon>
    </lineage>
</organism>
<comment type="caution">
    <text evidence="8">The sequence shown here is derived from an EMBL/GenBank/DDBJ whole genome shotgun (WGS) entry which is preliminary data.</text>
</comment>
<evidence type="ECO:0000256" key="7">
    <source>
        <dbReference type="SAM" id="Phobius"/>
    </source>
</evidence>
<gene>
    <name evidence="8" type="ORF">Cgig2_029409</name>
</gene>
<keyword evidence="7" id="KW-0472">Membrane</keyword>
<keyword evidence="7" id="KW-0812">Transmembrane</keyword>
<comment type="similarity">
    <text evidence="1">Belongs to the glycosyltransferase GT106 family.</text>
</comment>
<proteinExistence type="inferred from homology"/>
<keyword evidence="7" id="KW-1133">Transmembrane helix</keyword>
<keyword evidence="9" id="KW-1185">Reference proteome</keyword>
<name>A0A9Q1GJB8_9CARY</name>
<evidence type="ECO:0000256" key="4">
    <source>
        <dbReference type="ARBA" id="ARBA00023253"/>
    </source>
</evidence>
<protein>
    <recommendedName>
        <fullName evidence="6">O-fucosyltransferase family protein</fullName>
    </recommendedName>
</protein>
<dbReference type="CDD" id="cd11299">
    <property type="entry name" value="O-FucT_plant"/>
    <property type="match status" value="1"/>
</dbReference>
<reference evidence="8" key="1">
    <citation type="submission" date="2022-04" db="EMBL/GenBank/DDBJ databases">
        <title>Carnegiea gigantea Genome sequencing and assembly v2.</title>
        <authorList>
            <person name="Copetti D."/>
            <person name="Sanderson M.J."/>
            <person name="Burquez A."/>
            <person name="Wojciechowski M.F."/>
        </authorList>
    </citation>
    <scope>NUCLEOTIDE SEQUENCE</scope>
    <source>
        <strain evidence="8">SGP5-SGP5p</strain>
        <tissue evidence="8">Aerial part</tissue>
    </source>
</reference>
<dbReference type="GO" id="GO:0006004">
    <property type="term" value="P:fucose metabolic process"/>
    <property type="evidence" value="ECO:0007669"/>
    <property type="project" value="UniProtKB-KW"/>
</dbReference>
<keyword evidence="4" id="KW-0294">Fucose metabolism</keyword>
<dbReference type="InterPro" id="IPR019378">
    <property type="entry name" value="GDP-Fuc_O-FucTrfase"/>
</dbReference>
<evidence type="ECO:0000256" key="1">
    <source>
        <dbReference type="ARBA" id="ARBA00007737"/>
    </source>
</evidence>
<dbReference type="InterPro" id="IPR024709">
    <property type="entry name" value="FucosylTrfase_pln"/>
</dbReference>
<accession>A0A9Q1GJB8</accession>
<dbReference type="Proteomes" id="UP001153076">
    <property type="component" value="Unassembled WGS sequence"/>
</dbReference>
<dbReference type="PIRSF" id="PIRSF009360">
    <property type="entry name" value="UCP009360"/>
    <property type="match status" value="1"/>
</dbReference>